<dbReference type="AlphaFoldDB" id="A0A6J5ZJW1"/>
<evidence type="ECO:0000256" key="3">
    <source>
        <dbReference type="ARBA" id="ARBA00022801"/>
    </source>
</evidence>
<sequence>MSANQTPVDQTPIDIGVDAVVDVLGGSRRDGQHEMANAVADAMVSSEHLLVQAGTGTGKSLAYLVPAILRAGKGVNSDGDNRTVIATATLALQHQLVDEDLPRAVTALASMCDRPVSFAVLKGRHNYVCLDKFNRDATVASQEDDNVLFDAPTSRIGRQAKKLREWIATTDTGDRDDYPHELDSKLWRSVAVSGRECIGATKCAWGQKCFAEKARADANASSIVVTNHALLVIDLIEGIPILPEYDTVVIDEAHELIDRTTNALAGSLDVNAVERAARLVRKFVPPATFERLIDEADLLGQALNNVETFGTITRLEEAVGTLHRTLTGLRDVCKVALSEISASSQDEPDVAAAKKRGKADLQEIFNHAAAFLSPNDQTVLWLNSERTPTLHYAPLTVSGYLKDALFGRSTVILTSATLSVAGTMDAMAAGLGLGDDSSWKTLDVGSPFDYERQGILYCAAHLPAPSSDGMPPEGLDELAELIDAAGGRTLALFSSWRGVERAADYLSVRFRDREDRPIIVAQRGDAIAELVRKFRSEPRASLLGTVSLWQGIDVPGDTCTLVTIDRLPFPRPDDPVMSARAARVDAAGGNGFTSVQVPRAALLLAQGVGRLIRSTQDRGVVAILDSRLATKGYGSTLRKSVPPLWYSTDKEQVMNSLRNLDSGS</sequence>
<proteinExistence type="predicted"/>
<dbReference type="InterPro" id="IPR014001">
    <property type="entry name" value="Helicase_ATP-bd"/>
</dbReference>
<evidence type="ECO:0000256" key="2">
    <source>
        <dbReference type="ARBA" id="ARBA00022741"/>
    </source>
</evidence>
<evidence type="ECO:0000256" key="6">
    <source>
        <dbReference type="ARBA" id="ARBA00048954"/>
    </source>
</evidence>
<dbReference type="InterPro" id="IPR045028">
    <property type="entry name" value="DinG/Rad3-like"/>
</dbReference>
<evidence type="ECO:0000256" key="4">
    <source>
        <dbReference type="ARBA" id="ARBA00022840"/>
    </source>
</evidence>
<feature type="domain" description="Helicase ATP-binding" evidence="7">
    <location>
        <begin position="18"/>
        <end position="325"/>
    </location>
</feature>
<protein>
    <recommendedName>
        <fullName evidence="5">DNA 5'-3' helicase</fullName>
        <ecNumber evidence="5">5.6.2.3</ecNumber>
    </recommendedName>
</protein>
<evidence type="ECO:0000259" key="7">
    <source>
        <dbReference type="PROSITE" id="PS51193"/>
    </source>
</evidence>
<dbReference type="SMART" id="SM00487">
    <property type="entry name" value="DEXDc"/>
    <property type="match status" value="1"/>
</dbReference>
<dbReference type="InterPro" id="IPR011545">
    <property type="entry name" value="DEAD/DEAH_box_helicase_dom"/>
</dbReference>
<evidence type="ECO:0000313" key="8">
    <source>
        <dbReference type="EMBL" id="CAB4341472.1"/>
    </source>
</evidence>
<dbReference type="PROSITE" id="PS51193">
    <property type="entry name" value="HELICASE_ATP_BIND_2"/>
    <property type="match status" value="1"/>
</dbReference>
<dbReference type="GO" id="GO:0003676">
    <property type="term" value="F:nucleic acid binding"/>
    <property type="evidence" value="ECO:0007669"/>
    <property type="project" value="InterPro"/>
</dbReference>
<dbReference type="InterPro" id="IPR014013">
    <property type="entry name" value="Helic_SF1/SF2_ATP-bd_DinG/Rad3"/>
</dbReference>
<dbReference type="Pfam" id="PF00270">
    <property type="entry name" value="DEAD"/>
    <property type="match status" value="1"/>
</dbReference>
<dbReference type="GO" id="GO:0016818">
    <property type="term" value="F:hydrolase activity, acting on acid anhydrides, in phosphorus-containing anhydrides"/>
    <property type="evidence" value="ECO:0007669"/>
    <property type="project" value="InterPro"/>
</dbReference>
<dbReference type="EC" id="5.6.2.3" evidence="5"/>
<evidence type="ECO:0000256" key="1">
    <source>
        <dbReference type="ARBA" id="ARBA00001966"/>
    </source>
</evidence>
<dbReference type="PANTHER" id="PTHR11472:SF34">
    <property type="entry name" value="REGULATOR OF TELOMERE ELONGATION HELICASE 1"/>
    <property type="match status" value="1"/>
</dbReference>
<dbReference type="PANTHER" id="PTHR11472">
    <property type="entry name" value="DNA REPAIR DEAD HELICASE RAD3/XP-D SUBFAMILY MEMBER"/>
    <property type="match status" value="1"/>
</dbReference>
<dbReference type="InterPro" id="IPR006555">
    <property type="entry name" value="ATP-dep_Helicase_C"/>
</dbReference>
<dbReference type="GO" id="GO:0006139">
    <property type="term" value="P:nucleobase-containing compound metabolic process"/>
    <property type="evidence" value="ECO:0007669"/>
    <property type="project" value="InterPro"/>
</dbReference>
<keyword evidence="4" id="KW-0067">ATP-binding</keyword>
<dbReference type="SUPFAM" id="SSF52540">
    <property type="entry name" value="P-loop containing nucleoside triphosphate hydrolases"/>
    <property type="match status" value="2"/>
</dbReference>
<organism evidence="8">
    <name type="scientific">freshwater metagenome</name>
    <dbReference type="NCBI Taxonomy" id="449393"/>
    <lineage>
        <taxon>unclassified sequences</taxon>
        <taxon>metagenomes</taxon>
        <taxon>ecological metagenomes</taxon>
    </lineage>
</organism>
<dbReference type="Pfam" id="PF13307">
    <property type="entry name" value="Helicase_C_2"/>
    <property type="match status" value="1"/>
</dbReference>
<evidence type="ECO:0000256" key="5">
    <source>
        <dbReference type="ARBA" id="ARBA00044969"/>
    </source>
</evidence>
<gene>
    <name evidence="8" type="ORF">UFOPK3770_00993</name>
</gene>
<dbReference type="Gene3D" id="3.40.50.300">
    <property type="entry name" value="P-loop containing nucleotide triphosphate hydrolases"/>
    <property type="match status" value="2"/>
</dbReference>
<keyword evidence="2" id="KW-0547">Nucleotide-binding</keyword>
<dbReference type="GO" id="GO:0005524">
    <property type="term" value="F:ATP binding"/>
    <property type="evidence" value="ECO:0007669"/>
    <property type="project" value="UniProtKB-KW"/>
</dbReference>
<comment type="catalytic activity">
    <reaction evidence="6">
        <text>ATP + H2O = ADP + phosphate + H(+)</text>
        <dbReference type="Rhea" id="RHEA:13065"/>
        <dbReference type="ChEBI" id="CHEBI:15377"/>
        <dbReference type="ChEBI" id="CHEBI:15378"/>
        <dbReference type="ChEBI" id="CHEBI:30616"/>
        <dbReference type="ChEBI" id="CHEBI:43474"/>
        <dbReference type="ChEBI" id="CHEBI:456216"/>
        <dbReference type="EC" id="5.6.2.3"/>
    </reaction>
</comment>
<dbReference type="InterPro" id="IPR027417">
    <property type="entry name" value="P-loop_NTPase"/>
</dbReference>
<dbReference type="GO" id="GO:0043139">
    <property type="term" value="F:5'-3' DNA helicase activity"/>
    <property type="evidence" value="ECO:0007669"/>
    <property type="project" value="UniProtKB-EC"/>
</dbReference>
<name>A0A6J5ZJW1_9ZZZZ</name>
<reference evidence="8" key="1">
    <citation type="submission" date="2020-05" db="EMBL/GenBank/DDBJ databases">
        <authorList>
            <person name="Chiriac C."/>
            <person name="Salcher M."/>
            <person name="Ghai R."/>
            <person name="Kavagutti S V."/>
        </authorList>
    </citation>
    <scope>NUCLEOTIDE SEQUENCE</scope>
</reference>
<accession>A0A6J5ZJW1</accession>
<dbReference type="EMBL" id="CAESAJ010000117">
    <property type="protein sequence ID" value="CAB4341472.1"/>
    <property type="molecule type" value="Genomic_DNA"/>
</dbReference>
<keyword evidence="3" id="KW-0378">Hydrolase</keyword>
<comment type="cofactor">
    <cofactor evidence="1">
        <name>[4Fe-4S] cluster</name>
        <dbReference type="ChEBI" id="CHEBI:49883"/>
    </cofactor>
</comment>
<dbReference type="SMART" id="SM00491">
    <property type="entry name" value="HELICc2"/>
    <property type="match status" value="1"/>
</dbReference>